<organism evidence="1 2">
    <name type="scientific">Ostreobium quekettii</name>
    <dbReference type="NCBI Taxonomy" id="121088"/>
    <lineage>
        <taxon>Eukaryota</taxon>
        <taxon>Viridiplantae</taxon>
        <taxon>Chlorophyta</taxon>
        <taxon>core chlorophytes</taxon>
        <taxon>Ulvophyceae</taxon>
        <taxon>TCBD clade</taxon>
        <taxon>Bryopsidales</taxon>
        <taxon>Ostreobineae</taxon>
        <taxon>Ostreobiaceae</taxon>
        <taxon>Ostreobium</taxon>
    </lineage>
</organism>
<name>A0A8S1IY95_9CHLO</name>
<keyword evidence="2" id="KW-1185">Reference proteome</keyword>
<gene>
    <name evidence="1" type="ORF">OSTQU699_LOCUS5517</name>
</gene>
<protein>
    <recommendedName>
        <fullName evidence="3">Mediator of RNA polymerase II transcription subunit 11</fullName>
    </recommendedName>
</protein>
<evidence type="ECO:0000313" key="2">
    <source>
        <dbReference type="Proteomes" id="UP000708148"/>
    </source>
</evidence>
<sequence length="125" mass="13846">MAAEVLDGAGDQASNKTALSADFQNLLKIEKSVLSCVDLSADLVEELAQVGEADKQKAYKFCNEFMNNVQNAQQTVVSAVEKHHGPRDFEVTIYPSLAKSYIVAEKVKVLQLHLKEMEKWMNSEG</sequence>
<comment type="caution">
    <text evidence="1">The sequence shown here is derived from an EMBL/GenBank/DDBJ whole genome shotgun (WGS) entry which is preliminary data.</text>
</comment>
<dbReference type="AlphaFoldDB" id="A0A8S1IY95"/>
<reference evidence="1" key="1">
    <citation type="submission" date="2020-12" db="EMBL/GenBank/DDBJ databases">
        <authorList>
            <person name="Iha C."/>
        </authorList>
    </citation>
    <scope>NUCLEOTIDE SEQUENCE</scope>
</reference>
<dbReference type="EMBL" id="CAJHUC010001189">
    <property type="protein sequence ID" value="CAD7700158.1"/>
    <property type="molecule type" value="Genomic_DNA"/>
</dbReference>
<evidence type="ECO:0000313" key="1">
    <source>
        <dbReference type="EMBL" id="CAD7700158.1"/>
    </source>
</evidence>
<proteinExistence type="predicted"/>
<dbReference type="OrthoDB" id="535764at2759"/>
<evidence type="ECO:0008006" key="3">
    <source>
        <dbReference type="Google" id="ProtNLM"/>
    </source>
</evidence>
<dbReference type="Proteomes" id="UP000708148">
    <property type="component" value="Unassembled WGS sequence"/>
</dbReference>
<accession>A0A8S1IY95</accession>